<comment type="subunit">
    <text evidence="3">Homodimer.</text>
</comment>
<sequence length="189" mass="21041">MKLKLYFAFSLLLASIFSVSKSFAIDLPSVPFPSPGSDELLFVVRNTTIKTESPVNAIVDDYWTNRNIKRKPYKSVHGQSIFTTSGSKWLSAYMTVNINGNNYTMAALSGYKDGLSTVFTKSEKTSLNQNYSSVSDFVGENEKSLPSVTYLDETSEYFVNVEAYESGNGHMFVMCISNKLSFGECKSQI</sequence>
<keyword evidence="4" id="KW-0800">Toxin</keyword>
<evidence type="ECO:0000256" key="5">
    <source>
        <dbReference type="ARBA" id="ARBA00022735"/>
    </source>
</evidence>
<keyword evidence="5" id="KW-0354">Hemolysis</keyword>
<reference evidence="9" key="1">
    <citation type="submission" date="2014-07" db="EMBL/GenBank/DDBJ databases">
        <title>Vibrio parahaemolyticus coding sequence of trh gene.</title>
        <authorList>
            <person name="Bechlars S."/>
            <person name="Strauch E."/>
        </authorList>
    </citation>
    <scope>NUCLEOTIDE SEQUENCE</scope>
    <source>
        <strain evidence="9">VN-0028</strain>
    </source>
</reference>
<comment type="similarity">
    <text evidence="2">Belongs to the TDH hemolysin family.</text>
</comment>
<dbReference type="InterPro" id="IPR005015">
    <property type="entry name" value="Thermostable_hemolysn_vibrio"/>
</dbReference>
<evidence type="ECO:0000256" key="4">
    <source>
        <dbReference type="ARBA" id="ARBA00022656"/>
    </source>
</evidence>
<evidence type="ECO:0000256" key="8">
    <source>
        <dbReference type="ARBA" id="ARBA00023157"/>
    </source>
</evidence>
<keyword evidence="6" id="KW-0204">Cytolysis</keyword>
<dbReference type="GO" id="GO:0005576">
    <property type="term" value="C:extracellular region"/>
    <property type="evidence" value="ECO:0007669"/>
    <property type="project" value="InterPro"/>
</dbReference>
<dbReference type="RefSeq" id="WP_080607826.1">
    <property type="nucleotide sequence ID" value="NZ_MVKK01000062.1"/>
</dbReference>
<evidence type="ECO:0000313" key="9">
    <source>
        <dbReference type="EMBL" id="CDX67387.1"/>
    </source>
</evidence>
<evidence type="ECO:0000256" key="1">
    <source>
        <dbReference type="ARBA" id="ARBA00002376"/>
    </source>
</evidence>
<keyword evidence="8" id="KW-1015">Disulfide bond</keyword>
<comment type="function">
    <text evidence="1">Bacterial hemolysins are exotoxins that attack blood cell membranes and cause cell rupture by mechanisms not clearly defined.</text>
</comment>
<dbReference type="Gene3D" id="2.60.270.30">
    <property type="entry name" value="Vibrio parahaemolyticus thermostable direct hemolysin"/>
    <property type="match status" value="1"/>
</dbReference>
<gene>
    <name evidence="9" type="primary">trh</name>
</gene>
<evidence type="ECO:0000256" key="3">
    <source>
        <dbReference type="ARBA" id="ARBA00011738"/>
    </source>
</evidence>
<name>A0A0B6XJW1_VIBPH</name>
<keyword evidence="7" id="KW-0843">Virulence</keyword>
<accession>A0A0B6XJW1</accession>
<evidence type="ECO:0000256" key="7">
    <source>
        <dbReference type="ARBA" id="ARBA00023026"/>
    </source>
</evidence>
<dbReference type="GO" id="GO:0090729">
    <property type="term" value="F:toxin activity"/>
    <property type="evidence" value="ECO:0007669"/>
    <property type="project" value="UniProtKB-KW"/>
</dbReference>
<dbReference type="InterPro" id="IPR038689">
    <property type="entry name" value="TDH_sf"/>
</dbReference>
<dbReference type="Pfam" id="PF03347">
    <property type="entry name" value="TDH"/>
    <property type="match status" value="1"/>
</dbReference>
<evidence type="ECO:0000256" key="6">
    <source>
        <dbReference type="ARBA" id="ARBA00022852"/>
    </source>
</evidence>
<dbReference type="AlphaFoldDB" id="A0A0B6XJW1"/>
<dbReference type="EMBL" id="LM993801">
    <property type="protein sequence ID" value="CDX67387.1"/>
    <property type="molecule type" value="Genomic_DNA"/>
</dbReference>
<organism evidence="9">
    <name type="scientific">Vibrio parahaemolyticus</name>
    <dbReference type="NCBI Taxonomy" id="670"/>
    <lineage>
        <taxon>Bacteria</taxon>
        <taxon>Pseudomonadati</taxon>
        <taxon>Pseudomonadota</taxon>
        <taxon>Gammaproteobacteria</taxon>
        <taxon>Vibrionales</taxon>
        <taxon>Vibrionaceae</taxon>
        <taxon>Vibrio</taxon>
    </lineage>
</organism>
<proteinExistence type="inferred from homology"/>
<protein>
    <submittedName>
        <fullName evidence="9">TDH related hemolysin</fullName>
    </submittedName>
</protein>
<dbReference type="GO" id="GO:0019836">
    <property type="term" value="P:symbiont-mediated hemolysis of host erythrocyte"/>
    <property type="evidence" value="ECO:0007669"/>
    <property type="project" value="InterPro"/>
</dbReference>
<evidence type="ECO:0000256" key="2">
    <source>
        <dbReference type="ARBA" id="ARBA00010911"/>
    </source>
</evidence>